<dbReference type="EMBL" id="WWCX01000087">
    <property type="protein sequence ID" value="MYM97770.1"/>
    <property type="molecule type" value="Genomic_DNA"/>
</dbReference>
<dbReference type="PANTHER" id="PTHR32347:SF23">
    <property type="entry name" value="BLL5650 PROTEIN"/>
    <property type="match status" value="1"/>
</dbReference>
<protein>
    <submittedName>
        <fullName evidence="4">HlyD family efflux transporter periplasmic adaptor subunit</fullName>
    </submittedName>
</protein>
<name>A0A845GWM7_9BURK</name>
<evidence type="ECO:0000313" key="5">
    <source>
        <dbReference type="Proteomes" id="UP000447355"/>
    </source>
</evidence>
<gene>
    <name evidence="4" type="ORF">GTP90_28360</name>
</gene>
<dbReference type="Proteomes" id="UP000447355">
    <property type="component" value="Unassembled WGS sequence"/>
</dbReference>
<comment type="caution">
    <text evidence="4">The sequence shown here is derived from an EMBL/GenBank/DDBJ whole genome shotgun (WGS) entry which is preliminary data.</text>
</comment>
<dbReference type="Gene3D" id="2.40.50.100">
    <property type="match status" value="2"/>
</dbReference>
<proteinExistence type="predicted"/>
<evidence type="ECO:0000313" key="4">
    <source>
        <dbReference type="EMBL" id="MYM97770.1"/>
    </source>
</evidence>
<organism evidence="4 5">
    <name type="scientific">Duganella vulcania</name>
    <dbReference type="NCBI Taxonomy" id="2692166"/>
    <lineage>
        <taxon>Bacteria</taxon>
        <taxon>Pseudomonadati</taxon>
        <taxon>Pseudomonadota</taxon>
        <taxon>Betaproteobacteria</taxon>
        <taxon>Burkholderiales</taxon>
        <taxon>Oxalobacteraceae</taxon>
        <taxon>Telluria group</taxon>
        <taxon>Duganella</taxon>
    </lineage>
</organism>
<evidence type="ECO:0000259" key="3">
    <source>
        <dbReference type="Pfam" id="PF25954"/>
    </source>
</evidence>
<reference evidence="4" key="1">
    <citation type="submission" date="2019-12" db="EMBL/GenBank/DDBJ databases">
        <title>Novel species isolated from a subtropical stream in China.</title>
        <authorList>
            <person name="Lu H."/>
        </authorList>
    </citation>
    <scope>NUCLEOTIDE SEQUENCE [LARGE SCALE GENOMIC DNA]</scope>
    <source>
        <strain evidence="4">FT81W</strain>
    </source>
</reference>
<dbReference type="Pfam" id="PF25954">
    <property type="entry name" value="Beta-barrel_RND_2"/>
    <property type="match status" value="1"/>
</dbReference>
<comment type="subcellular location">
    <subcellularLocation>
        <location evidence="1">Cell envelope</location>
    </subcellularLocation>
</comment>
<dbReference type="RefSeq" id="WP_161086651.1">
    <property type="nucleotide sequence ID" value="NZ_WWCX01000087.1"/>
</dbReference>
<dbReference type="AlphaFoldDB" id="A0A845GWM7"/>
<dbReference type="Gene3D" id="2.40.30.170">
    <property type="match status" value="1"/>
</dbReference>
<dbReference type="PANTHER" id="PTHR32347">
    <property type="entry name" value="EFFLUX SYSTEM COMPONENT YKNX-RELATED"/>
    <property type="match status" value="1"/>
</dbReference>
<dbReference type="InterPro" id="IPR050465">
    <property type="entry name" value="UPF0194_transport"/>
</dbReference>
<evidence type="ECO:0000256" key="2">
    <source>
        <dbReference type="ARBA" id="ARBA00023054"/>
    </source>
</evidence>
<sequence length="334" mass="35653">MSTAPPGRKWRLIVLAVLLTAAASGLAWHYAGIGGRTAGAADALTLSGNIEAHESVLGFKTVQSRIVALPFNEGQWVAKGATLAVLDDADYQQQIAIADANRALQQQQADTARQNLAAADKIIVLDETELAQRRLDQRRAQDLARQGFVSPSALDQSNTALQVAQAALARDHALRAVAAHNVKTAQAGVRSGEEVAQLARIVRGYTVLQAPFDGVITVRQAELGEVAVPGTPVVTIADLQHVWLRAYANETDLGKVKLGQAVSVTTDSRPGKHYQGRVSFIAAKAEFTPKSVETHAERVTLVYRLKIDLDNPAHELLPGMPADARIELAAAGRP</sequence>
<dbReference type="InterPro" id="IPR058792">
    <property type="entry name" value="Beta-barrel_RND_2"/>
</dbReference>
<keyword evidence="2" id="KW-0175">Coiled coil</keyword>
<dbReference type="GO" id="GO:0030313">
    <property type="term" value="C:cell envelope"/>
    <property type="evidence" value="ECO:0007669"/>
    <property type="project" value="UniProtKB-SubCell"/>
</dbReference>
<accession>A0A845GWM7</accession>
<feature type="domain" description="CusB-like beta-barrel" evidence="3">
    <location>
        <begin position="242"/>
        <end position="327"/>
    </location>
</feature>
<dbReference type="SUPFAM" id="SSF111369">
    <property type="entry name" value="HlyD-like secretion proteins"/>
    <property type="match status" value="1"/>
</dbReference>
<evidence type="ECO:0000256" key="1">
    <source>
        <dbReference type="ARBA" id="ARBA00004196"/>
    </source>
</evidence>